<dbReference type="Gene3D" id="2.130.10.10">
    <property type="entry name" value="YVTN repeat-like/Quinoprotein amine dehydrogenase"/>
    <property type="match status" value="2"/>
</dbReference>
<proteinExistence type="inferred from homology"/>
<dbReference type="STRING" id="1116229.S3CXC5"/>
<keyword evidence="3 6" id="KW-0819">tRNA processing</keyword>
<sequence length="526" mass="58107">MPYQCIDKRRNLLIAARDSSIDLINLENGSYLSTWTCPWPEKPQISKPEIEQPSKLLATQESQSSSVDIVIDSKSPPAKRRKLSSGEADKDLIKEVEPETQGTSTAKVTKNGNEKNQKKQKQNNRSVAIAIGLEAPAIIALAVTVNNKHVVAVTGEDKCIRVFEIVDEADVSKLHQVSERIMPKRPSSIAITPDSATILSADKFGDVYSLPLIPSLDQDAQSATPIAERPFKPSANEKTIHSQRNRIALENQKRHHNSAPKNQLPTFEHTLLLGHVSLLIDLKLATLEGKTYIITSDRDEHIRISRGIPQAHVIESFCLGHREFVSRLCIPTTRPGILVSGGGDDEIYVWKWKNAELLCKADLKTHVNEIVSESAKEKKIAVSGIYHTNHEGVDFVLVTVEAIPGIFVFKLIDTTLTHVQNIFLRGNALGVVTTPSRVITSIDTIHTPASTIELRSSDKPDSSFVTFKFTNGVLEEDSDFKIAGVKDSEIVDADSVENKRMKNLLYSIENLRKRVGEIDGGEAEDG</sequence>
<evidence type="ECO:0000256" key="1">
    <source>
        <dbReference type="ARBA" id="ARBA00004123"/>
    </source>
</evidence>
<keyword evidence="5 6" id="KW-0539">Nucleus</keyword>
<keyword evidence="9" id="KW-1185">Reference proteome</keyword>
<evidence type="ECO:0000313" key="9">
    <source>
        <dbReference type="Proteomes" id="UP000016922"/>
    </source>
</evidence>
<dbReference type="AlphaFoldDB" id="S3CXC5"/>
<gene>
    <name evidence="8" type="ORF">GLAREA_00744</name>
</gene>
<comment type="subcellular location">
    <subcellularLocation>
        <location evidence="1 6">Nucleus</location>
    </subcellularLocation>
</comment>
<evidence type="ECO:0000256" key="5">
    <source>
        <dbReference type="ARBA" id="ARBA00023242"/>
    </source>
</evidence>
<feature type="compositionally biased region" description="Low complexity" evidence="7">
    <location>
        <begin position="62"/>
        <end position="75"/>
    </location>
</feature>
<comment type="function">
    <text evidence="6">Required for the formation of N(7)-methylguanine at position 46 (m7G46) in tRNA. In the complex, it is required to stabilize and induce conformational changes of the catalytic subunit.</text>
</comment>
<dbReference type="GeneID" id="19459802"/>
<comment type="pathway">
    <text evidence="6">tRNA modification; N(7)-methylguanine-tRNA biosynthesis.</text>
</comment>
<dbReference type="GO" id="GO:0005634">
    <property type="term" value="C:nucleus"/>
    <property type="evidence" value="ECO:0007669"/>
    <property type="project" value="UniProtKB-SubCell"/>
</dbReference>
<dbReference type="InterPro" id="IPR015943">
    <property type="entry name" value="WD40/YVTN_repeat-like_dom_sf"/>
</dbReference>
<dbReference type="Proteomes" id="UP000016922">
    <property type="component" value="Unassembled WGS sequence"/>
</dbReference>
<comment type="similarity">
    <text evidence="6">Belongs to the WD repeat TRM82 family.</text>
</comment>
<dbReference type="InterPro" id="IPR001680">
    <property type="entry name" value="WD40_rpt"/>
</dbReference>
<organism evidence="8 9">
    <name type="scientific">Glarea lozoyensis (strain ATCC 20868 / MF5171)</name>
    <dbReference type="NCBI Taxonomy" id="1116229"/>
    <lineage>
        <taxon>Eukaryota</taxon>
        <taxon>Fungi</taxon>
        <taxon>Dikarya</taxon>
        <taxon>Ascomycota</taxon>
        <taxon>Pezizomycotina</taxon>
        <taxon>Leotiomycetes</taxon>
        <taxon>Helotiales</taxon>
        <taxon>Helotiaceae</taxon>
        <taxon>Glarea</taxon>
    </lineage>
</organism>
<evidence type="ECO:0000256" key="6">
    <source>
        <dbReference type="HAMAP-Rule" id="MF_03056"/>
    </source>
</evidence>
<dbReference type="HAMAP" id="MF_03056">
    <property type="entry name" value="TRM82"/>
    <property type="match status" value="1"/>
</dbReference>
<dbReference type="GO" id="GO:0005829">
    <property type="term" value="C:cytosol"/>
    <property type="evidence" value="ECO:0007669"/>
    <property type="project" value="TreeGrafter"/>
</dbReference>
<evidence type="ECO:0000313" key="8">
    <source>
        <dbReference type="EMBL" id="EPE29584.1"/>
    </source>
</evidence>
<reference evidence="8 9" key="1">
    <citation type="journal article" date="2013" name="BMC Genomics">
        <title>Genomics-driven discovery of the pneumocandin biosynthetic gene cluster in the fungus Glarea lozoyensis.</title>
        <authorList>
            <person name="Chen L."/>
            <person name="Yue Q."/>
            <person name="Zhang X."/>
            <person name="Xiang M."/>
            <person name="Wang C."/>
            <person name="Li S."/>
            <person name="Che Y."/>
            <person name="Ortiz-Lopez F.J."/>
            <person name="Bills G.F."/>
            <person name="Liu X."/>
            <person name="An Z."/>
        </authorList>
    </citation>
    <scope>NUCLEOTIDE SEQUENCE [LARGE SCALE GENOMIC DNA]</scope>
    <source>
        <strain evidence="9">ATCC 20868 / MF5171</strain>
    </source>
</reference>
<protein>
    <submittedName>
        <fullName evidence="8">WD40 repeat-like protein</fullName>
    </submittedName>
</protein>
<dbReference type="GO" id="GO:0043527">
    <property type="term" value="C:tRNA methyltransferase complex"/>
    <property type="evidence" value="ECO:0007669"/>
    <property type="project" value="TreeGrafter"/>
</dbReference>
<accession>S3CXC5</accession>
<dbReference type="PANTHER" id="PTHR16288">
    <property type="entry name" value="WD40 REPEAT PROTEIN 4"/>
    <property type="match status" value="1"/>
</dbReference>
<dbReference type="eggNOG" id="KOG3914">
    <property type="taxonomic scope" value="Eukaryota"/>
</dbReference>
<dbReference type="InterPro" id="IPR036322">
    <property type="entry name" value="WD40_repeat_dom_sf"/>
</dbReference>
<dbReference type="UniPathway" id="UPA00989"/>
<evidence type="ECO:0000256" key="4">
    <source>
        <dbReference type="ARBA" id="ARBA00022737"/>
    </source>
</evidence>
<evidence type="ECO:0000256" key="3">
    <source>
        <dbReference type="ARBA" id="ARBA00022694"/>
    </source>
</evidence>
<evidence type="ECO:0000256" key="7">
    <source>
        <dbReference type="SAM" id="MobiDB-lite"/>
    </source>
</evidence>
<dbReference type="SMART" id="SM00320">
    <property type="entry name" value="WD40"/>
    <property type="match status" value="2"/>
</dbReference>
<keyword evidence="4 6" id="KW-0677">Repeat</keyword>
<dbReference type="InterPro" id="IPR028884">
    <property type="entry name" value="Trm82"/>
</dbReference>
<dbReference type="RefSeq" id="XP_008083693.1">
    <property type="nucleotide sequence ID" value="XM_008085502.1"/>
</dbReference>
<name>S3CXC5_GLAL2</name>
<dbReference type="HOGENOM" id="CLU_022082_0_0_1"/>
<keyword evidence="2 6" id="KW-0853">WD repeat</keyword>
<dbReference type="KEGG" id="glz:GLAREA_00744"/>
<dbReference type="OMA" id="SERCMPK"/>
<evidence type="ECO:0000256" key="2">
    <source>
        <dbReference type="ARBA" id="ARBA00022574"/>
    </source>
</evidence>
<dbReference type="OrthoDB" id="339900at2759"/>
<dbReference type="SUPFAM" id="SSF50978">
    <property type="entry name" value="WD40 repeat-like"/>
    <property type="match status" value="1"/>
</dbReference>
<feature type="compositionally biased region" description="Basic and acidic residues" evidence="7">
    <location>
        <begin position="87"/>
        <end position="97"/>
    </location>
</feature>
<feature type="region of interest" description="Disordered" evidence="7">
    <location>
        <begin position="54"/>
        <end position="123"/>
    </location>
</feature>
<dbReference type="PANTHER" id="PTHR16288:SF0">
    <property type="entry name" value="TRNA (GUANINE-N(7)-)-METHYLTRANSFERASE NON-CATALYTIC SUBUNIT WDR4"/>
    <property type="match status" value="1"/>
</dbReference>
<dbReference type="GO" id="GO:0106004">
    <property type="term" value="P:tRNA (guanine-N7)-methylation"/>
    <property type="evidence" value="ECO:0007669"/>
    <property type="project" value="UniProtKB-UniRule"/>
</dbReference>
<dbReference type="EMBL" id="KE145367">
    <property type="protein sequence ID" value="EPE29584.1"/>
    <property type="molecule type" value="Genomic_DNA"/>
</dbReference>